<dbReference type="Gene3D" id="3.40.50.1820">
    <property type="entry name" value="alpha/beta hydrolase"/>
    <property type="match status" value="1"/>
</dbReference>
<feature type="chain" id="PRO_5011529988" description="Lipase (Class 3)" evidence="1">
    <location>
        <begin position="20"/>
        <end position="334"/>
    </location>
</feature>
<evidence type="ECO:0000256" key="1">
    <source>
        <dbReference type="SAM" id="SignalP"/>
    </source>
</evidence>
<dbReference type="RefSeq" id="WP_139169120.1">
    <property type="nucleotide sequence ID" value="NZ_FNLL01000054.1"/>
</dbReference>
<keyword evidence="1" id="KW-0732">Signal</keyword>
<dbReference type="InterPro" id="IPR029058">
    <property type="entry name" value="AB_hydrolase_fold"/>
</dbReference>
<dbReference type="Pfam" id="PF26363">
    <property type="entry name" value="Phospholipase-like"/>
    <property type="match status" value="1"/>
</dbReference>
<evidence type="ECO:0000313" key="2">
    <source>
        <dbReference type="EMBL" id="SDU68166.1"/>
    </source>
</evidence>
<feature type="non-terminal residue" evidence="2">
    <location>
        <position position="334"/>
    </location>
</feature>
<gene>
    <name evidence="2" type="ORF">SAMN04487931_1541</name>
</gene>
<name>A0A1H2KIC5_9BACT</name>
<accession>A0A1H2KIC5</accession>
<dbReference type="EMBL" id="FNLL01000054">
    <property type="protein sequence ID" value="SDU68166.1"/>
    <property type="molecule type" value="Genomic_DNA"/>
</dbReference>
<proteinExistence type="predicted"/>
<sequence>MGLYSILLSLLLLSGCALPTPIGKISSPREYNYVSEHEVTDSSQRKNGESYDSPRFLSCDKTMHPYTGNVEIAKETFLFALMASNAYRVEAQFDIPGWKLVKHYRGALSGNYESAFQADLYERKQNNVITEVSLVFRGTDSGVDHTANFALWWPWSKSRIPSQYQIAERLAYKIRNLYPNAKLYFVGHSLGGGLAYHASWNIDGAITYVFDPSPRLWVDGTPAKGRRIIVREKGEILEYIQFWNHLISDNEESYNFISGSAVREHNMYYLARGLLLLSAMHNSELADRIMEDNLGCSRYKTHQPLTNKVRLCERSEPQSEPFVGQARSPYIENS</sequence>
<protein>
    <recommendedName>
        <fullName evidence="4">Lipase (Class 3)</fullName>
    </recommendedName>
</protein>
<evidence type="ECO:0008006" key="4">
    <source>
        <dbReference type="Google" id="ProtNLM"/>
    </source>
</evidence>
<reference evidence="3" key="1">
    <citation type="submission" date="2016-10" db="EMBL/GenBank/DDBJ databases">
        <authorList>
            <person name="Varghese N."/>
            <person name="Submissions S."/>
        </authorList>
    </citation>
    <scope>NUCLEOTIDE SEQUENCE [LARGE SCALE GENOMIC DNA]</scope>
    <source>
        <strain evidence="3">DSM 3384</strain>
    </source>
</reference>
<dbReference type="Proteomes" id="UP000199608">
    <property type="component" value="Unassembled WGS sequence"/>
</dbReference>
<dbReference type="AlphaFoldDB" id="A0A1H2KIC5"/>
<evidence type="ECO:0000313" key="3">
    <source>
        <dbReference type="Proteomes" id="UP000199608"/>
    </source>
</evidence>
<feature type="signal peptide" evidence="1">
    <location>
        <begin position="1"/>
        <end position="19"/>
    </location>
</feature>
<keyword evidence="3" id="KW-1185">Reference proteome</keyword>
<dbReference type="SUPFAM" id="SSF53474">
    <property type="entry name" value="alpha/beta-Hydrolases"/>
    <property type="match status" value="1"/>
</dbReference>
<organism evidence="2 3">
    <name type="scientific">Desulfobacula phenolica</name>
    <dbReference type="NCBI Taxonomy" id="90732"/>
    <lineage>
        <taxon>Bacteria</taxon>
        <taxon>Pseudomonadati</taxon>
        <taxon>Thermodesulfobacteriota</taxon>
        <taxon>Desulfobacteria</taxon>
        <taxon>Desulfobacterales</taxon>
        <taxon>Desulfobacteraceae</taxon>
        <taxon>Desulfobacula</taxon>
    </lineage>
</organism>